<reference evidence="1 2" key="1">
    <citation type="submission" date="2024-06" db="EMBL/GenBank/DDBJ databases">
        <title>Genomic Encyclopedia of Type Strains, Phase IV (KMG-IV): sequencing the most valuable type-strain genomes for metagenomic binning, comparative biology and taxonomic classification.</title>
        <authorList>
            <person name="Goeker M."/>
        </authorList>
    </citation>
    <scope>NUCLEOTIDE SEQUENCE [LARGE SCALE GENOMIC DNA]</scope>
    <source>
        <strain evidence="1 2">DSM 21331</strain>
    </source>
</reference>
<proteinExistence type="predicted"/>
<accession>A0ABV2L6N3</accession>
<organism evidence="1 2">
    <name type="scientific">Methylobacterium goesingense</name>
    <dbReference type="NCBI Taxonomy" id="243690"/>
    <lineage>
        <taxon>Bacteria</taxon>
        <taxon>Pseudomonadati</taxon>
        <taxon>Pseudomonadota</taxon>
        <taxon>Alphaproteobacteria</taxon>
        <taxon>Hyphomicrobiales</taxon>
        <taxon>Methylobacteriaceae</taxon>
        <taxon>Methylobacterium</taxon>
    </lineage>
</organism>
<name>A0ABV2L6N3_9HYPH</name>
<keyword evidence="2" id="KW-1185">Reference proteome</keyword>
<dbReference type="RefSeq" id="WP_238280677.1">
    <property type="nucleotide sequence ID" value="NZ_BPQL01000095.1"/>
</dbReference>
<evidence type="ECO:0000313" key="2">
    <source>
        <dbReference type="Proteomes" id="UP001549145"/>
    </source>
</evidence>
<dbReference type="Proteomes" id="UP001549145">
    <property type="component" value="Unassembled WGS sequence"/>
</dbReference>
<gene>
    <name evidence="1" type="ORF">ABID43_003033</name>
</gene>
<sequence>MNQIPNRPLFTQLIRDTSSFRPPPGSTYIYGRFEERTSLVETWSTQASGVRFIELEELATPIVRPVTGGYPEFSLRQQTKVEGFLKSIGTVDLYLDITGLSFHVWAPLIKVAVNLSFNLKVVYIEPADYSYSLNPMRGEIFDLSERTLGIAPVPLFASLSDPEDQTVCFIPLLGFEGARLAYMIEQVDPPGSKIIPIIGVPGFRVEYPFNTYHGNEPALSNTRAWQKVRFATANCPFSAFYALTDVIETYESAYIKVAPIGTRPHALGALLKCLASHRPIEIVYDHPKRHRSSSSGSMNCLVYHVADFLNSNPMR</sequence>
<evidence type="ECO:0000313" key="1">
    <source>
        <dbReference type="EMBL" id="MET3693483.1"/>
    </source>
</evidence>
<dbReference type="EMBL" id="JBEPMM010000008">
    <property type="protein sequence ID" value="MET3693483.1"/>
    <property type="molecule type" value="Genomic_DNA"/>
</dbReference>
<protein>
    <submittedName>
        <fullName evidence="1">Uncharacterized protein</fullName>
    </submittedName>
</protein>
<comment type="caution">
    <text evidence="1">The sequence shown here is derived from an EMBL/GenBank/DDBJ whole genome shotgun (WGS) entry which is preliminary data.</text>
</comment>